<feature type="compositionally biased region" description="Pro residues" evidence="1">
    <location>
        <begin position="111"/>
        <end position="123"/>
    </location>
</feature>
<protein>
    <submittedName>
        <fullName evidence="3">DUF2637 domain-containing protein</fullName>
    </submittedName>
</protein>
<comment type="caution">
    <text evidence="3">The sequence shown here is derived from an EMBL/GenBank/DDBJ whole genome shotgun (WGS) entry which is preliminary data.</text>
</comment>
<proteinExistence type="predicted"/>
<keyword evidence="4" id="KW-1185">Reference proteome</keyword>
<dbReference type="Pfam" id="PF10935">
    <property type="entry name" value="DUF2637"/>
    <property type="match status" value="1"/>
</dbReference>
<gene>
    <name evidence="3" type="ORF">GCM10020367_34060</name>
</gene>
<feature type="region of interest" description="Disordered" evidence="1">
    <location>
        <begin position="111"/>
        <end position="148"/>
    </location>
</feature>
<evidence type="ECO:0000313" key="3">
    <source>
        <dbReference type="EMBL" id="GAA3373577.1"/>
    </source>
</evidence>
<evidence type="ECO:0000313" key="4">
    <source>
        <dbReference type="Proteomes" id="UP001499990"/>
    </source>
</evidence>
<keyword evidence="2" id="KW-0812">Transmembrane</keyword>
<name>A0ABP6SCV5_9ACTN</name>
<organism evidence="3 4">
    <name type="scientific">Streptomyces sannanensis</name>
    <dbReference type="NCBI Taxonomy" id="285536"/>
    <lineage>
        <taxon>Bacteria</taxon>
        <taxon>Bacillati</taxon>
        <taxon>Actinomycetota</taxon>
        <taxon>Actinomycetes</taxon>
        <taxon>Kitasatosporales</taxon>
        <taxon>Streptomycetaceae</taxon>
        <taxon>Streptomyces</taxon>
    </lineage>
</organism>
<evidence type="ECO:0000256" key="1">
    <source>
        <dbReference type="SAM" id="MobiDB-lite"/>
    </source>
</evidence>
<feature type="compositionally biased region" description="Basic residues" evidence="1">
    <location>
        <begin position="136"/>
        <end position="145"/>
    </location>
</feature>
<dbReference type="RefSeq" id="WP_345038387.1">
    <property type="nucleotide sequence ID" value="NZ_BAAAYL010000001.1"/>
</dbReference>
<dbReference type="InterPro" id="IPR021235">
    <property type="entry name" value="DUF2637"/>
</dbReference>
<keyword evidence="2" id="KW-1133">Transmembrane helix</keyword>
<reference evidence="4" key="1">
    <citation type="journal article" date="2019" name="Int. J. Syst. Evol. Microbiol.">
        <title>The Global Catalogue of Microorganisms (GCM) 10K type strain sequencing project: providing services to taxonomists for standard genome sequencing and annotation.</title>
        <authorList>
            <consortium name="The Broad Institute Genomics Platform"/>
            <consortium name="The Broad Institute Genome Sequencing Center for Infectious Disease"/>
            <person name="Wu L."/>
            <person name="Ma J."/>
        </authorList>
    </citation>
    <scope>NUCLEOTIDE SEQUENCE [LARGE SCALE GENOMIC DNA]</scope>
    <source>
        <strain evidence="4">JCM 9651</strain>
    </source>
</reference>
<accession>A0ABP6SCV5</accession>
<dbReference type="Proteomes" id="UP001499990">
    <property type="component" value="Unassembled WGS sequence"/>
</dbReference>
<sequence>MHKRTDLFLYSSAPTYDVPTYDVPTYDVPTYEVPPREGVGETWPDFAGEPYGEPATGESPLFATGRGVIPDHFGVVPEQWSPEAELARLLRAETHGYAPMTDVADVAPLTPPVPPKPPVPPTLPRDATQTEGGAWGHRRPPRRRSGTVSPVRTLSISVAALAAVIAAMVGVLSGMVSYEPLRNIAIPAVPTPLTRWWPLLVYGTWMVASLSILRATLHQRRATHSWYTVLGSSAVAIAVNVSQAPPTLTGAAAAALPPLAALACFQQLVRQITLTRPPRQGLPRLPRHRGAPNRR</sequence>
<dbReference type="EMBL" id="BAAAYL010000001">
    <property type="protein sequence ID" value="GAA3373577.1"/>
    <property type="molecule type" value="Genomic_DNA"/>
</dbReference>
<feature type="transmembrane region" description="Helical" evidence="2">
    <location>
        <begin position="153"/>
        <end position="176"/>
    </location>
</feature>
<keyword evidence="2" id="KW-0472">Membrane</keyword>
<feature type="transmembrane region" description="Helical" evidence="2">
    <location>
        <begin position="196"/>
        <end position="213"/>
    </location>
</feature>
<evidence type="ECO:0000256" key="2">
    <source>
        <dbReference type="SAM" id="Phobius"/>
    </source>
</evidence>